<name>A0A6J4TI75_9SPHN</name>
<dbReference type="AlphaFoldDB" id="A0A6J4TI75"/>
<sequence length="55" mass="6409">EKLKTIIDDEDGQNPLNDDEIVDKLKAQGIDLARRTVAKYRKILNIPTARQRKQY</sequence>
<dbReference type="PROSITE" id="PS50044">
    <property type="entry name" value="SIGMA54_3"/>
    <property type="match status" value="1"/>
</dbReference>
<dbReference type="GO" id="GO:0001216">
    <property type="term" value="F:DNA-binding transcription activator activity"/>
    <property type="evidence" value="ECO:0007669"/>
    <property type="project" value="InterPro"/>
</dbReference>
<feature type="non-terminal residue" evidence="2">
    <location>
        <position position="1"/>
    </location>
</feature>
<dbReference type="PANTHER" id="PTHR32248:SF4">
    <property type="entry name" value="RNA POLYMERASE SIGMA-54 FACTOR"/>
    <property type="match status" value="1"/>
</dbReference>
<protein>
    <submittedName>
        <fullName evidence="2">RNA polymerase sigma-54 factor RpoN</fullName>
    </submittedName>
</protein>
<reference evidence="2" key="1">
    <citation type="submission" date="2020-02" db="EMBL/GenBank/DDBJ databases">
        <authorList>
            <person name="Meier V. D."/>
        </authorList>
    </citation>
    <scope>NUCLEOTIDE SEQUENCE</scope>
    <source>
        <strain evidence="2">AVDCRST_MAG91</strain>
    </source>
</reference>
<evidence type="ECO:0000259" key="1">
    <source>
        <dbReference type="Pfam" id="PF04552"/>
    </source>
</evidence>
<evidence type="ECO:0000313" key="2">
    <source>
        <dbReference type="EMBL" id="CAA9523257.1"/>
    </source>
</evidence>
<gene>
    <name evidence="2" type="ORF">AVDCRST_MAG91-2329</name>
</gene>
<dbReference type="PROSITE" id="PS00718">
    <property type="entry name" value="SIGMA54_2"/>
    <property type="match status" value="1"/>
</dbReference>
<proteinExistence type="predicted"/>
<dbReference type="InterPro" id="IPR000394">
    <property type="entry name" value="RNA_pol_sigma_54"/>
</dbReference>
<feature type="domain" description="RNA polymerase sigma factor 54 DNA-binding" evidence="1">
    <location>
        <begin position="2"/>
        <end position="54"/>
    </location>
</feature>
<dbReference type="PANTHER" id="PTHR32248">
    <property type="entry name" value="RNA POLYMERASE SIGMA-54 FACTOR"/>
    <property type="match status" value="1"/>
</dbReference>
<organism evidence="2">
    <name type="scientific">uncultured Sphingomonadaceae bacterium</name>
    <dbReference type="NCBI Taxonomy" id="169976"/>
    <lineage>
        <taxon>Bacteria</taxon>
        <taxon>Pseudomonadati</taxon>
        <taxon>Pseudomonadota</taxon>
        <taxon>Alphaproteobacteria</taxon>
        <taxon>Sphingomonadales</taxon>
        <taxon>Sphingomonadaceae</taxon>
        <taxon>environmental samples</taxon>
    </lineage>
</organism>
<accession>A0A6J4TI75</accession>
<dbReference type="InterPro" id="IPR007634">
    <property type="entry name" value="RNA_pol_sigma_54_DNA-bd"/>
</dbReference>
<dbReference type="GO" id="GO:0016987">
    <property type="term" value="F:sigma factor activity"/>
    <property type="evidence" value="ECO:0007669"/>
    <property type="project" value="InterPro"/>
</dbReference>
<dbReference type="EMBL" id="CADCVX010000424">
    <property type="protein sequence ID" value="CAA9523257.1"/>
    <property type="molecule type" value="Genomic_DNA"/>
</dbReference>
<dbReference type="Gene3D" id="1.10.10.60">
    <property type="entry name" value="Homeodomain-like"/>
    <property type="match status" value="1"/>
</dbReference>
<dbReference type="Pfam" id="PF04552">
    <property type="entry name" value="Sigma54_DBD"/>
    <property type="match status" value="1"/>
</dbReference>